<keyword evidence="1" id="KW-1133">Transmembrane helix</keyword>
<name>A0A9D0ZWX0_9FIRM</name>
<keyword evidence="1" id="KW-0812">Transmembrane</keyword>
<sequence length="255" mass="27836">MSMEKRMRQTFRELDVTVNGEALKKLQEMAGEELPGRQREKNMSFGRFLLTQIRSIGWKIWLAQGGILAAEVCGLCSLQQSFGWNGRLIACYLCLCALLMFLASVPVLRRGLRYGMHEIEATAHFSWRRVLLAKLLILGMGDGVLLGGMGILALSLTKLGQGGVCLALFMPFLGASLGGMFLLGRLPGEAFAPGCVGIAVLTALLTGMAAISCPEWILAELTWVGAIVLVFLGAALIWQIRYLLVRSAYGELQLR</sequence>
<comment type="caution">
    <text evidence="2">The sequence shown here is derived from an EMBL/GenBank/DDBJ whole genome shotgun (WGS) entry which is preliminary data.</text>
</comment>
<accession>A0A9D0ZWX0</accession>
<evidence type="ECO:0000313" key="2">
    <source>
        <dbReference type="EMBL" id="HIQ97051.1"/>
    </source>
</evidence>
<evidence type="ECO:0000256" key="1">
    <source>
        <dbReference type="SAM" id="Phobius"/>
    </source>
</evidence>
<feature type="transmembrane region" description="Helical" evidence="1">
    <location>
        <begin position="190"/>
        <end position="211"/>
    </location>
</feature>
<dbReference type="Proteomes" id="UP000886886">
    <property type="component" value="Unassembled WGS sequence"/>
</dbReference>
<gene>
    <name evidence="2" type="ORF">IAB26_10870</name>
</gene>
<organism evidence="2 3">
    <name type="scientific">Candidatus Limivivens merdigallinarum</name>
    <dbReference type="NCBI Taxonomy" id="2840859"/>
    <lineage>
        <taxon>Bacteria</taxon>
        <taxon>Bacillati</taxon>
        <taxon>Bacillota</taxon>
        <taxon>Clostridia</taxon>
        <taxon>Lachnospirales</taxon>
        <taxon>Lachnospiraceae</taxon>
        <taxon>Lachnospiraceae incertae sedis</taxon>
        <taxon>Candidatus Limivivens</taxon>
    </lineage>
</organism>
<protein>
    <submittedName>
        <fullName evidence="2">Uncharacterized protein</fullName>
    </submittedName>
</protein>
<reference evidence="2" key="1">
    <citation type="submission" date="2020-10" db="EMBL/GenBank/DDBJ databases">
        <authorList>
            <person name="Gilroy R."/>
        </authorList>
    </citation>
    <scope>NUCLEOTIDE SEQUENCE</scope>
    <source>
        <strain evidence="2">ChiSjej3B21-11622</strain>
    </source>
</reference>
<feature type="transmembrane region" description="Helical" evidence="1">
    <location>
        <begin position="86"/>
        <end position="109"/>
    </location>
</feature>
<evidence type="ECO:0000313" key="3">
    <source>
        <dbReference type="Proteomes" id="UP000886886"/>
    </source>
</evidence>
<feature type="transmembrane region" description="Helical" evidence="1">
    <location>
        <begin position="159"/>
        <end position="183"/>
    </location>
</feature>
<dbReference type="AlphaFoldDB" id="A0A9D0ZWX0"/>
<feature type="transmembrane region" description="Helical" evidence="1">
    <location>
        <begin position="223"/>
        <end position="245"/>
    </location>
</feature>
<keyword evidence="1" id="KW-0472">Membrane</keyword>
<feature type="transmembrane region" description="Helical" evidence="1">
    <location>
        <begin position="130"/>
        <end position="153"/>
    </location>
</feature>
<reference evidence="2" key="2">
    <citation type="journal article" date="2021" name="PeerJ">
        <title>Extensive microbial diversity within the chicken gut microbiome revealed by metagenomics and culture.</title>
        <authorList>
            <person name="Gilroy R."/>
            <person name="Ravi A."/>
            <person name="Getino M."/>
            <person name="Pursley I."/>
            <person name="Horton D.L."/>
            <person name="Alikhan N.F."/>
            <person name="Baker D."/>
            <person name="Gharbi K."/>
            <person name="Hall N."/>
            <person name="Watson M."/>
            <person name="Adriaenssens E.M."/>
            <person name="Foster-Nyarko E."/>
            <person name="Jarju S."/>
            <person name="Secka A."/>
            <person name="Antonio M."/>
            <person name="Oren A."/>
            <person name="Chaudhuri R.R."/>
            <person name="La Ragione R."/>
            <person name="Hildebrand F."/>
            <person name="Pallen M.J."/>
        </authorList>
    </citation>
    <scope>NUCLEOTIDE SEQUENCE</scope>
    <source>
        <strain evidence="2">ChiSjej3B21-11622</strain>
    </source>
</reference>
<feature type="transmembrane region" description="Helical" evidence="1">
    <location>
        <begin position="60"/>
        <end position="80"/>
    </location>
</feature>
<proteinExistence type="predicted"/>
<dbReference type="EMBL" id="DVFT01000158">
    <property type="protein sequence ID" value="HIQ97051.1"/>
    <property type="molecule type" value="Genomic_DNA"/>
</dbReference>